<evidence type="ECO:0000313" key="2">
    <source>
        <dbReference type="Proteomes" id="UP000199759"/>
    </source>
</evidence>
<dbReference type="Proteomes" id="UP000199759">
    <property type="component" value="Unassembled WGS sequence"/>
</dbReference>
<keyword evidence="2" id="KW-1185">Reference proteome</keyword>
<dbReference type="EMBL" id="FNHG01000022">
    <property type="protein sequence ID" value="SDM79302.1"/>
    <property type="molecule type" value="Genomic_DNA"/>
</dbReference>
<protein>
    <recommendedName>
        <fullName evidence="3">CinY protein</fullName>
    </recommendedName>
</protein>
<proteinExistence type="predicted"/>
<evidence type="ECO:0008006" key="3">
    <source>
        <dbReference type="Google" id="ProtNLM"/>
    </source>
</evidence>
<evidence type="ECO:0000313" key="1">
    <source>
        <dbReference type="EMBL" id="SDM79302.1"/>
    </source>
</evidence>
<dbReference type="RefSeq" id="WP_091771726.1">
    <property type="nucleotide sequence ID" value="NZ_FNHG01000022.1"/>
</dbReference>
<accession>A0A1G9W410</accession>
<dbReference type="AlphaFoldDB" id="A0A1G9W410"/>
<sequence length="337" mass="35901">MTLTQPRHRAALLAATTLALAGLVPIATHAYGTVRAMGQNAEHARITRHALACDGLRAADDCFQSDTLDSLAGEEGSFGAVGAPDRGRGMLTSHAHCSAGDYLDVPGYPRSAAEAEASLTECRTQMMSNLDHAVLDAADLLDEDGDIRGSQIPSYIDCVYAGSEHGRAKCNVLAHLGLILHASQDFYSHSNWVDRPDSGLPVGAENPPGLGHSGRSPWLDLRNANPAFPAGLISGCFDNESFLGEERGCFYGDEGEHRVRHLNLAKDTGVIDPQIGAGTSERGALGENFRRSVEAAIEDSADKWATLRERLVATYGAENGGMMICAITRDNPTRDCD</sequence>
<dbReference type="OrthoDB" id="319873at2"/>
<name>A0A1G9W410_9PROT</name>
<gene>
    <name evidence="1" type="ORF">SAMN04488568_12230</name>
</gene>
<reference evidence="1 2" key="1">
    <citation type="submission" date="2016-10" db="EMBL/GenBank/DDBJ databases">
        <authorList>
            <person name="de Groot N.N."/>
        </authorList>
    </citation>
    <scope>NUCLEOTIDE SEQUENCE [LARGE SCALE GENOMIC DNA]</scope>
    <source>
        <strain evidence="1 2">DSM 16077</strain>
    </source>
</reference>
<organism evidence="1 2">
    <name type="scientific">Maricaulis salignorans</name>
    <dbReference type="NCBI Taxonomy" id="144026"/>
    <lineage>
        <taxon>Bacteria</taxon>
        <taxon>Pseudomonadati</taxon>
        <taxon>Pseudomonadota</taxon>
        <taxon>Alphaproteobacteria</taxon>
        <taxon>Maricaulales</taxon>
        <taxon>Maricaulaceae</taxon>
        <taxon>Maricaulis</taxon>
    </lineage>
</organism>